<dbReference type="InterPro" id="IPR029063">
    <property type="entry name" value="SAM-dependent_MTases_sf"/>
</dbReference>
<feature type="binding site" evidence="1">
    <location>
        <position position="115"/>
    </location>
    <ligand>
        <name>S-adenosyl-L-methionine</name>
        <dbReference type="ChEBI" id="CHEBI:59789"/>
    </ligand>
</feature>
<feature type="binding site" evidence="1">
    <location>
        <begin position="161"/>
        <end position="162"/>
    </location>
    <ligand>
        <name>S-adenosyl-L-methionine</name>
        <dbReference type="ChEBI" id="CHEBI:59789"/>
    </ligand>
</feature>
<gene>
    <name evidence="1" type="primary">rlmJ</name>
    <name evidence="2" type="ORF">AAV94_06460</name>
</gene>
<dbReference type="PATRIC" id="fig|1610491.3.peg.1369"/>
<reference evidence="2 3" key="1">
    <citation type="submission" date="2015-05" db="EMBL/GenBank/DDBJ databases">
        <title>Draft genome sequence of Lampropedia sp. CT6, isolated from the microbial mat of a hot water spring, located at Manikaran, India.</title>
        <authorList>
            <person name="Tripathi C."/>
            <person name="Rani P."/>
            <person name="Mahato N.K."/>
            <person name="Lal R."/>
        </authorList>
    </citation>
    <scope>NUCLEOTIDE SEQUENCE [LARGE SCALE GENOMIC DNA]</scope>
    <source>
        <strain evidence="2 3">CT6</strain>
    </source>
</reference>
<keyword evidence="1" id="KW-0694">RNA-binding</keyword>
<accession>A0A0U1Q027</accession>
<name>A0A0U1Q027_9BURK</name>
<keyword evidence="1" id="KW-0808">Transferase</keyword>
<keyword evidence="1" id="KW-0698">rRNA processing</keyword>
<dbReference type="OrthoDB" id="9791274at2"/>
<proteinExistence type="inferred from homology"/>
<protein>
    <recommendedName>
        <fullName evidence="1">Ribosomal RNA large subunit methyltransferase J</fullName>
        <ecNumber evidence="1">2.1.1.266</ecNumber>
    </recommendedName>
    <alternativeName>
        <fullName evidence="1">23S rRNA (adenine(2030)-N6)-methyltransferase</fullName>
    </alternativeName>
    <alternativeName>
        <fullName evidence="1">23S rRNA m6A2030 methyltransferase</fullName>
    </alternativeName>
</protein>
<dbReference type="GO" id="GO:0070475">
    <property type="term" value="P:rRNA base methylation"/>
    <property type="evidence" value="ECO:0007669"/>
    <property type="project" value="UniProtKB-UniRule"/>
</dbReference>
<comment type="caution">
    <text evidence="2">The sequence shown here is derived from an EMBL/GenBank/DDBJ whole genome shotgun (WGS) entry which is preliminary data.</text>
</comment>
<dbReference type="Pfam" id="PF04378">
    <property type="entry name" value="RsmJ"/>
    <property type="match status" value="1"/>
</dbReference>
<feature type="binding site" evidence="1">
    <location>
        <position position="133"/>
    </location>
    <ligand>
        <name>S-adenosyl-L-methionine</name>
        <dbReference type="ChEBI" id="CHEBI:59789"/>
    </ligand>
</feature>
<dbReference type="GO" id="GO:0003723">
    <property type="term" value="F:RNA binding"/>
    <property type="evidence" value="ECO:0007669"/>
    <property type="project" value="UniProtKB-UniRule"/>
</dbReference>
<comment type="similarity">
    <text evidence="1">Belongs to the RlmJ family.</text>
</comment>
<evidence type="ECO:0000313" key="3">
    <source>
        <dbReference type="Proteomes" id="UP000050580"/>
    </source>
</evidence>
<dbReference type="InterPro" id="IPR007473">
    <property type="entry name" value="RlmJ"/>
</dbReference>
<organism evidence="2 3">
    <name type="scientific">Lampropedia cohaerens</name>
    <dbReference type="NCBI Taxonomy" id="1610491"/>
    <lineage>
        <taxon>Bacteria</taxon>
        <taxon>Pseudomonadati</taxon>
        <taxon>Pseudomonadota</taxon>
        <taxon>Betaproteobacteria</taxon>
        <taxon>Burkholderiales</taxon>
        <taxon>Comamonadaceae</taxon>
        <taxon>Lampropedia</taxon>
    </lineage>
</organism>
<evidence type="ECO:0000313" key="2">
    <source>
        <dbReference type="EMBL" id="KKW68118.1"/>
    </source>
</evidence>
<keyword evidence="1" id="KW-0489">Methyltransferase</keyword>
<keyword evidence="1" id="KW-0949">S-adenosyl-L-methionine</keyword>
<comment type="catalytic activity">
    <reaction evidence="1">
        <text>adenosine(2030) in 23S rRNA + S-adenosyl-L-methionine = N(6)-methyladenosine(2030) in 23S rRNA + S-adenosyl-L-homocysteine + H(+)</text>
        <dbReference type="Rhea" id="RHEA:43736"/>
        <dbReference type="Rhea" id="RHEA-COMP:10668"/>
        <dbReference type="Rhea" id="RHEA-COMP:10669"/>
        <dbReference type="ChEBI" id="CHEBI:15378"/>
        <dbReference type="ChEBI" id="CHEBI:57856"/>
        <dbReference type="ChEBI" id="CHEBI:59789"/>
        <dbReference type="ChEBI" id="CHEBI:74411"/>
        <dbReference type="ChEBI" id="CHEBI:74449"/>
        <dbReference type="EC" id="2.1.1.266"/>
    </reaction>
</comment>
<dbReference type="HAMAP" id="MF_00934">
    <property type="entry name" value="23SrRNA_methyltr_J"/>
    <property type="match status" value="1"/>
</dbReference>
<comment type="function">
    <text evidence="1">Specifically methylates the adenine in position 2030 of 23S rRNA.</text>
</comment>
<keyword evidence="3" id="KW-1185">Reference proteome</keyword>
<dbReference type="Gene3D" id="3.40.50.150">
    <property type="entry name" value="Vaccinia Virus protein VP39"/>
    <property type="match status" value="1"/>
</dbReference>
<feature type="binding site" evidence="1">
    <location>
        <position position="182"/>
    </location>
    <ligand>
        <name>S-adenosyl-L-methionine</name>
        <dbReference type="ChEBI" id="CHEBI:59789"/>
    </ligand>
</feature>
<dbReference type="SUPFAM" id="SSF53335">
    <property type="entry name" value="S-adenosyl-L-methionine-dependent methyltransferases"/>
    <property type="match status" value="1"/>
</dbReference>
<sequence length="312" mass="34099">MFSYRHAFHAGNHADVLKHITLLATLAHLTQKDTALSLIDTHAGCGLYRLDGDFAQTSNESDSGIARLWPLLTASGADASTQAVPEALQRYLTQIAQFNELAVASGKSPRIYPGSPALLQAAMRAQDSLHAFELQPADMRALQGNLQQGPHQRRVRVWHEDGWAGSLRLLPPPSRRALVLCDPSYEIKSDYAQAARWLGDALRKFVTGTYIIWYPIIARPEAHELPRRLKALARQAGRGWLQATLAVRSGSTTGVRIPGEKPQRTGLVASGVTVVNPPYTLKPQLEAALPQLVALLGQDHQARHELTVGEAT</sequence>
<dbReference type="PANTHER" id="PTHR37426">
    <property type="entry name" value="RIBOSOMAL RNA LARGE SUBUNIT METHYLTRANSFERASE J"/>
    <property type="match status" value="1"/>
</dbReference>
<evidence type="ECO:0000256" key="1">
    <source>
        <dbReference type="HAMAP-Rule" id="MF_00934"/>
    </source>
</evidence>
<dbReference type="Proteomes" id="UP000050580">
    <property type="component" value="Unassembled WGS sequence"/>
</dbReference>
<feature type="binding site" evidence="1">
    <location>
        <position position="42"/>
    </location>
    <ligand>
        <name>S-adenosyl-L-methionine</name>
        <dbReference type="ChEBI" id="CHEBI:59789"/>
    </ligand>
</feature>
<feature type="site" description="Interaction with substrate rRNA" evidence="1">
    <location>
        <position position="4"/>
    </location>
</feature>
<feature type="active site" description="Proton acceptor" evidence="1">
    <location>
        <position position="182"/>
    </location>
</feature>
<dbReference type="GO" id="GO:0005829">
    <property type="term" value="C:cytosol"/>
    <property type="evidence" value="ECO:0007669"/>
    <property type="project" value="TreeGrafter"/>
</dbReference>
<dbReference type="AlphaFoldDB" id="A0A0U1Q027"/>
<feature type="binding site" evidence="1">
    <location>
        <position position="19"/>
    </location>
    <ligand>
        <name>S-adenosyl-L-methionine</name>
        <dbReference type="ChEBI" id="CHEBI:59789"/>
    </ligand>
</feature>
<dbReference type="RefSeq" id="WP_046741517.1">
    <property type="nucleotide sequence ID" value="NZ_LBNQ01000022.1"/>
</dbReference>
<comment type="subunit">
    <text evidence="1">Monomer.</text>
</comment>
<dbReference type="EMBL" id="LBNQ01000022">
    <property type="protein sequence ID" value="KKW68118.1"/>
    <property type="molecule type" value="Genomic_DNA"/>
</dbReference>
<dbReference type="PANTHER" id="PTHR37426:SF1">
    <property type="entry name" value="RIBOSOMAL RNA LARGE SUBUNIT METHYLTRANSFERASE J"/>
    <property type="match status" value="1"/>
</dbReference>
<dbReference type="GO" id="GO:0036307">
    <property type="term" value="F:23S rRNA (adenine(2030)-N(6))-methyltransferase activity"/>
    <property type="evidence" value="ECO:0007669"/>
    <property type="project" value="UniProtKB-UniRule"/>
</dbReference>
<dbReference type="EC" id="2.1.1.266" evidence="1"/>